<protein>
    <submittedName>
        <fullName evidence="1">Uncharacterized protein</fullName>
    </submittedName>
</protein>
<keyword evidence="2" id="KW-1185">Reference proteome</keyword>
<gene>
    <name evidence="1" type="ORF">GCM10009838_13790</name>
</gene>
<organism evidence="1 2">
    <name type="scientific">Catenulispora subtropica</name>
    <dbReference type="NCBI Taxonomy" id="450798"/>
    <lineage>
        <taxon>Bacteria</taxon>
        <taxon>Bacillati</taxon>
        <taxon>Actinomycetota</taxon>
        <taxon>Actinomycetes</taxon>
        <taxon>Catenulisporales</taxon>
        <taxon>Catenulisporaceae</taxon>
        <taxon>Catenulispora</taxon>
    </lineage>
</organism>
<accession>A0ABN2QVH4</accession>
<evidence type="ECO:0000313" key="1">
    <source>
        <dbReference type="EMBL" id="GAA1958835.1"/>
    </source>
</evidence>
<dbReference type="Proteomes" id="UP001499854">
    <property type="component" value="Unassembled WGS sequence"/>
</dbReference>
<comment type="caution">
    <text evidence="1">The sequence shown here is derived from an EMBL/GenBank/DDBJ whole genome shotgun (WGS) entry which is preliminary data.</text>
</comment>
<reference evidence="1 2" key="1">
    <citation type="journal article" date="2019" name="Int. J. Syst. Evol. Microbiol.">
        <title>The Global Catalogue of Microorganisms (GCM) 10K type strain sequencing project: providing services to taxonomists for standard genome sequencing and annotation.</title>
        <authorList>
            <consortium name="The Broad Institute Genomics Platform"/>
            <consortium name="The Broad Institute Genome Sequencing Center for Infectious Disease"/>
            <person name="Wu L."/>
            <person name="Ma J."/>
        </authorList>
    </citation>
    <scope>NUCLEOTIDE SEQUENCE [LARGE SCALE GENOMIC DNA]</scope>
    <source>
        <strain evidence="1 2">JCM 16013</strain>
    </source>
</reference>
<sequence>MRRLGGLGRVRLLGRRLPGRRFAAPLVAVAARDLVAEQRAVVVDRTASVTRGLLAAGLGAPGVVELLRGSLVRIGAPAGRRGAGAAGRSGELAVARIRMLSVGRGGAGAGTLLTVGRLARLVARRLARLLAGLRPGTVPGVDELLAAARILLPGVLFPDAGVPGALLPAARIEGGHALLRLLKTLRMLLRGMALAGARVAAQRAAGLRIETGLGGRGPRLLRLLVRRLRRRVVTRITAVGARGAALRSPAGARFRVLERLFRTPQIAAVARHISSAPRVRGSVVRSVSVFQLAIVSCAEACWARLAR</sequence>
<dbReference type="EMBL" id="BAAAQM010000005">
    <property type="protein sequence ID" value="GAA1958835.1"/>
    <property type="molecule type" value="Genomic_DNA"/>
</dbReference>
<name>A0ABN2QVH4_9ACTN</name>
<evidence type="ECO:0000313" key="2">
    <source>
        <dbReference type="Proteomes" id="UP001499854"/>
    </source>
</evidence>
<proteinExistence type="predicted"/>